<sequence length="175" mass="19225">MKRISLLGLFILLSLPIFAQVRLDLGIDIPRGVGAVSGNEVLSDPEVNKFFTDYIFPLPEAGLYYQFGEHAFRAGVGIRAFTLIIATIYWPNAYMEADLGPLTLTAQLGGGFFGMYALGQSRFESGKVFLPDLSLWYRIGNSFRLGGGAIGVMLPESTAMGFLYYLGGKFNILFK</sequence>
<accession>A0A7C3E3G2</accession>
<evidence type="ECO:0000256" key="1">
    <source>
        <dbReference type="SAM" id="Phobius"/>
    </source>
</evidence>
<protein>
    <submittedName>
        <fullName evidence="2">Uncharacterized protein</fullName>
    </submittedName>
</protein>
<evidence type="ECO:0000313" key="2">
    <source>
        <dbReference type="EMBL" id="HFH30472.1"/>
    </source>
</evidence>
<proteinExistence type="predicted"/>
<feature type="transmembrane region" description="Helical" evidence="1">
    <location>
        <begin position="102"/>
        <end position="123"/>
    </location>
</feature>
<feature type="transmembrane region" description="Helical" evidence="1">
    <location>
        <begin position="143"/>
        <end position="166"/>
    </location>
</feature>
<keyword evidence="1" id="KW-1133">Transmembrane helix</keyword>
<keyword evidence="1" id="KW-0812">Transmembrane</keyword>
<dbReference type="AlphaFoldDB" id="A0A7C3E3G2"/>
<comment type="caution">
    <text evidence="2">The sequence shown here is derived from an EMBL/GenBank/DDBJ whole genome shotgun (WGS) entry which is preliminary data.</text>
</comment>
<gene>
    <name evidence="2" type="ORF">ENS59_13350</name>
</gene>
<reference evidence="2" key="1">
    <citation type="journal article" date="2020" name="mSystems">
        <title>Genome- and Community-Level Interaction Insights into Carbon Utilization and Element Cycling Functions of Hydrothermarchaeota in Hydrothermal Sediment.</title>
        <authorList>
            <person name="Zhou Z."/>
            <person name="Liu Y."/>
            <person name="Xu W."/>
            <person name="Pan J."/>
            <person name="Luo Z.H."/>
            <person name="Li M."/>
        </authorList>
    </citation>
    <scope>NUCLEOTIDE SEQUENCE [LARGE SCALE GENOMIC DNA]</scope>
    <source>
        <strain evidence="2">SpSt-503</strain>
    </source>
</reference>
<dbReference type="EMBL" id="DSVL01000410">
    <property type="protein sequence ID" value="HFH30472.1"/>
    <property type="molecule type" value="Genomic_DNA"/>
</dbReference>
<organism evidence="2">
    <name type="scientific">Gracilinema caldarium</name>
    <dbReference type="NCBI Taxonomy" id="215591"/>
    <lineage>
        <taxon>Bacteria</taxon>
        <taxon>Pseudomonadati</taxon>
        <taxon>Spirochaetota</taxon>
        <taxon>Spirochaetia</taxon>
        <taxon>Spirochaetales</taxon>
        <taxon>Breznakiellaceae</taxon>
        <taxon>Gracilinema</taxon>
    </lineage>
</organism>
<keyword evidence="1" id="KW-0472">Membrane</keyword>
<feature type="transmembrane region" description="Helical" evidence="1">
    <location>
        <begin position="71"/>
        <end position="90"/>
    </location>
</feature>
<name>A0A7C3E3G2_9SPIR</name>